<accession>A0A0L7LFL2</accession>
<dbReference type="EMBL" id="JTDY01001263">
    <property type="protein sequence ID" value="KOB74348.1"/>
    <property type="molecule type" value="Genomic_DNA"/>
</dbReference>
<name>A0A0L7LFL2_OPEBR</name>
<dbReference type="Proteomes" id="UP000037510">
    <property type="component" value="Unassembled WGS sequence"/>
</dbReference>
<reference evidence="1 2" key="1">
    <citation type="journal article" date="2015" name="Genome Biol. Evol.">
        <title>The genome of winter moth (Operophtera brumata) provides a genomic perspective on sexual dimorphism and phenology.</title>
        <authorList>
            <person name="Derks M.F."/>
            <person name="Smit S."/>
            <person name="Salis L."/>
            <person name="Schijlen E."/>
            <person name="Bossers A."/>
            <person name="Mateman C."/>
            <person name="Pijl A.S."/>
            <person name="de Ridder D."/>
            <person name="Groenen M.A."/>
            <person name="Visser M.E."/>
            <person name="Megens H.J."/>
        </authorList>
    </citation>
    <scope>NUCLEOTIDE SEQUENCE [LARGE SCALE GENOMIC DNA]</scope>
    <source>
        <strain evidence="1">WM2013NL</strain>
        <tissue evidence="1">Head and thorax</tissue>
    </source>
</reference>
<organism evidence="1 2">
    <name type="scientific">Operophtera brumata</name>
    <name type="common">Winter moth</name>
    <name type="synonym">Phalaena brumata</name>
    <dbReference type="NCBI Taxonomy" id="104452"/>
    <lineage>
        <taxon>Eukaryota</taxon>
        <taxon>Metazoa</taxon>
        <taxon>Ecdysozoa</taxon>
        <taxon>Arthropoda</taxon>
        <taxon>Hexapoda</taxon>
        <taxon>Insecta</taxon>
        <taxon>Pterygota</taxon>
        <taxon>Neoptera</taxon>
        <taxon>Endopterygota</taxon>
        <taxon>Lepidoptera</taxon>
        <taxon>Glossata</taxon>
        <taxon>Ditrysia</taxon>
        <taxon>Geometroidea</taxon>
        <taxon>Geometridae</taxon>
        <taxon>Larentiinae</taxon>
        <taxon>Operophtera</taxon>
    </lineage>
</organism>
<dbReference type="STRING" id="104452.A0A0L7LFL2"/>
<gene>
    <name evidence="1" type="ORF">OBRU01_09240</name>
</gene>
<protein>
    <submittedName>
        <fullName evidence="1">Putative tick transposon</fullName>
    </submittedName>
</protein>
<dbReference type="AlphaFoldDB" id="A0A0L7LFL2"/>
<proteinExistence type="predicted"/>
<sequence>MLKSAGYDILNKVDENYCTRETMTTSTILDHICSNLHDDQFHVTIIESPLSDHKQIFMELKKYKHNTLERISYEAVDYYTLYNTMKTDKFINEDHEYETLALHLKSQIQLHKRTKIKILNLPQKDWINKDITDGICNRNMTWKKLQGNPKDKVLQETFTKERKHVHNLIKNTKKNYYYTSFKDCNSDPKKMWNLINTLANNKIKRDTHPPKLVVNGKSFINGNDICEQFNSFFSSIGSELAGKIPKNNPDTFFNTMTYLYEEPNHKLATFEPCTLEEISKIIKNLDSNCSTDITLGCSRVAPSTSAAAATTNNNKELVQVYL</sequence>
<evidence type="ECO:0000313" key="2">
    <source>
        <dbReference type="Proteomes" id="UP000037510"/>
    </source>
</evidence>
<evidence type="ECO:0000313" key="1">
    <source>
        <dbReference type="EMBL" id="KOB74348.1"/>
    </source>
</evidence>
<keyword evidence="2" id="KW-1185">Reference proteome</keyword>
<comment type="caution">
    <text evidence="1">The sequence shown here is derived from an EMBL/GenBank/DDBJ whole genome shotgun (WGS) entry which is preliminary data.</text>
</comment>